<protein>
    <submittedName>
        <fullName evidence="1">Uncharacterized protein</fullName>
    </submittedName>
</protein>
<organism evidence="1 2">
    <name type="scientific">Aspergillus oryzae</name>
    <name type="common">Yellow koji mold</name>
    <dbReference type="NCBI Taxonomy" id="5062"/>
    <lineage>
        <taxon>Eukaryota</taxon>
        <taxon>Fungi</taxon>
        <taxon>Dikarya</taxon>
        <taxon>Ascomycota</taxon>
        <taxon>Pezizomycotina</taxon>
        <taxon>Eurotiomycetes</taxon>
        <taxon>Eurotiomycetidae</taxon>
        <taxon>Eurotiales</taxon>
        <taxon>Aspergillaceae</taxon>
        <taxon>Aspergillus</taxon>
        <taxon>Aspergillus subgen. Circumdati</taxon>
    </lineage>
</organism>
<reference evidence="1 2" key="1">
    <citation type="submission" date="2016-10" db="EMBL/GenBank/DDBJ databases">
        <title>Genome sequencing of Aspergillus oryzae BCC7051.</title>
        <authorList>
            <person name="Thammarongtham C."/>
            <person name="Vorapreeda T."/>
            <person name="Nookaew I."/>
            <person name="Srisuk T."/>
            <person name="Land M."/>
            <person name="Jeennor S."/>
            <person name="Laoteng K."/>
        </authorList>
    </citation>
    <scope>NUCLEOTIDE SEQUENCE [LARGE SCALE GENOMIC DNA]</scope>
    <source>
        <strain evidence="1 2">BCC7051</strain>
    </source>
</reference>
<name>A0A1S9D4C5_ASPOZ</name>
<sequence length="143" mass="15817">MRTPGIHIIALNMSCFSTGKDTSFKLAWIGLPDGRGHLDRTLVGHKHRVHVLDQQGERTGQGWVVQQGESPVKGPHMLNHANGCACTVAMNIQETLRLLPSNNWTQDFDVHPATIHPVCLTPGSHRMGLANIYRQSLRARIEG</sequence>
<accession>A0A1S9D4C5</accession>
<dbReference type="Proteomes" id="UP000190312">
    <property type="component" value="Unassembled WGS sequence"/>
</dbReference>
<evidence type="ECO:0000313" key="1">
    <source>
        <dbReference type="EMBL" id="OOO03910.1"/>
    </source>
</evidence>
<dbReference type="AlphaFoldDB" id="A0A1S9D4C5"/>
<evidence type="ECO:0000313" key="2">
    <source>
        <dbReference type="Proteomes" id="UP000190312"/>
    </source>
</evidence>
<dbReference type="EMBL" id="MKZY01000012">
    <property type="protein sequence ID" value="OOO03910.1"/>
    <property type="molecule type" value="Genomic_DNA"/>
</dbReference>
<proteinExistence type="predicted"/>
<comment type="caution">
    <text evidence="1">The sequence shown here is derived from an EMBL/GenBank/DDBJ whole genome shotgun (WGS) entry which is preliminary data.</text>
</comment>
<gene>
    <name evidence="1" type="ORF">OAory_01095510</name>
</gene>